<accession>A0A0F9QHU8</accession>
<name>A0A0F9QHU8_9ZZZZ</name>
<dbReference type="EMBL" id="LAZR01001607">
    <property type="protein sequence ID" value="KKN42059.1"/>
    <property type="molecule type" value="Genomic_DNA"/>
</dbReference>
<evidence type="ECO:0000313" key="1">
    <source>
        <dbReference type="EMBL" id="KKN42059.1"/>
    </source>
</evidence>
<organism evidence="1">
    <name type="scientific">marine sediment metagenome</name>
    <dbReference type="NCBI Taxonomy" id="412755"/>
    <lineage>
        <taxon>unclassified sequences</taxon>
        <taxon>metagenomes</taxon>
        <taxon>ecological metagenomes</taxon>
    </lineage>
</organism>
<reference evidence="1" key="1">
    <citation type="journal article" date="2015" name="Nature">
        <title>Complex archaea that bridge the gap between prokaryotes and eukaryotes.</title>
        <authorList>
            <person name="Spang A."/>
            <person name="Saw J.H."/>
            <person name="Jorgensen S.L."/>
            <person name="Zaremba-Niedzwiedzka K."/>
            <person name="Martijn J."/>
            <person name="Lind A.E."/>
            <person name="van Eijk R."/>
            <person name="Schleper C."/>
            <person name="Guy L."/>
            <person name="Ettema T.J."/>
        </authorList>
    </citation>
    <scope>NUCLEOTIDE SEQUENCE</scope>
</reference>
<sequence>MDGQSYRTISLKLRSSGAVPIGPGKFLVQSFGVDENEVRVWPATTTITRSNDFTGASIVGDLFLQIFNGYHILRQVVRKFLVGKQLEELSLMSPGKTHS</sequence>
<comment type="caution">
    <text evidence="1">The sequence shown here is derived from an EMBL/GenBank/DDBJ whole genome shotgun (WGS) entry which is preliminary data.</text>
</comment>
<proteinExistence type="predicted"/>
<protein>
    <submittedName>
        <fullName evidence="1">Uncharacterized protein</fullName>
    </submittedName>
</protein>
<gene>
    <name evidence="1" type="ORF">LCGC14_0717020</name>
</gene>
<dbReference type="AlphaFoldDB" id="A0A0F9QHU8"/>